<dbReference type="Gene3D" id="3.40.350.10">
    <property type="entry name" value="Creatinase/prolidase N-terminal domain"/>
    <property type="match status" value="2"/>
</dbReference>
<keyword evidence="7" id="KW-0031">Aminopeptidase</keyword>
<organism evidence="7 8">
    <name type="scientific">Acetobacter nitrogenifigens DSM 23921 = NBRC 105050</name>
    <dbReference type="NCBI Taxonomy" id="1120919"/>
    <lineage>
        <taxon>Bacteria</taxon>
        <taxon>Pseudomonadati</taxon>
        <taxon>Pseudomonadota</taxon>
        <taxon>Alphaproteobacteria</taxon>
        <taxon>Acetobacterales</taxon>
        <taxon>Acetobacteraceae</taxon>
        <taxon>Acetobacter</taxon>
    </lineage>
</organism>
<keyword evidence="3" id="KW-0378">Hydrolase</keyword>
<dbReference type="Pfam" id="PF16188">
    <property type="entry name" value="Peptidase_M24_C"/>
    <property type="match status" value="1"/>
</dbReference>
<proteinExistence type="inferred from homology"/>
<dbReference type="Pfam" id="PF00557">
    <property type="entry name" value="Peptidase_M24"/>
    <property type="match status" value="1"/>
</dbReference>
<keyword evidence="7" id="KW-0645">Protease</keyword>
<evidence type="ECO:0000256" key="2">
    <source>
        <dbReference type="ARBA" id="ARBA00022723"/>
    </source>
</evidence>
<evidence type="ECO:0000256" key="3">
    <source>
        <dbReference type="ARBA" id="ARBA00022801"/>
    </source>
</evidence>
<feature type="domain" description="Creatinase N-terminal" evidence="5">
    <location>
        <begin position="15"/>
        <end position="145"/>
    </location>
</feature>
<dbReference type="InterPro" id="IPR036005">
    <property type="entry name" value="Creatinase/aminopeptidase-like"/>
</dbReference>
<evidence type="ECO:0000256" key="1">
    <source>
        <dbReference type="ARBA" id="ARBA00008766"/>
    </source>
</evidence>
<dbReference type="Proteomes" id="UP000321635">
    <property type="component" value="Unassembled WGS sequence"/>
</dbReference>
<dbReference type="GO" id="GO:0005737">
    <property type="term" value="C:cytoplasm"/>
    <property type="evidence" value="ECO:0007669"/>
    <property type="project" value="UniProtKB-ARBA"/>
</dbReference>
<gene>
    <name evidence="7" type="ORF">ANI02nite_02310</name>
</gene>
<dbReference type="Pfam" id="PF01321">
    <property type="entry name" value="Creatinase_N"/>
    <property type="match status" value="1"/>
</dbReference>
<dbReference type="EMBL" id="BJYF01000001">
    <property type="protein sequence ID" value="GEN58347.1"/>
    <property type="molecule type" value="Genomic_DNA"/>
</dbReference>
<comment type="caution">
    <text evidence="7">The sequence shown here is derived from an EMBL/GenBank/DDBJ whole genome shotgun (WGS) entry which is preliminary data.</text>
</comment>
<dbReference type="InterPro" id="IPR000994">
    <property type="entry name" value="Pept_M24"/>
</dbReference>
<dbReference type="RefSeq" id="WP_035375999.1">
    <property type="nucleotide sequence ID" value="NZ_AUBI01000001.1"/>
</dbReference>
<dbReference type="GO" id="GO:0046872">
    <property type="term" value="F:metal ion binding"/>
    <property type="evidence" value="ECO:0007669"/>
    <property type="project" value="UniProtKB-KW"/>
</dbReference>
<dbReference type="OrthoDB" id="9806388at2"/>
<dbReference type="FunFam" id="3.90.230.10:FF:000009">
    <property type="entry name" value="xaa-Pro aminopeptidase 2"/>
    <property type="match status" value="1"/>
</dbReference>
<protein>
    <submittedName>
        <fullName evidence="7">Xaa-Pro aminopeptidase</fullName>
    </submittedName>
</protein>
<dbReference type="GO" id="GO:0070006">
    <property type="term" value="F:metalloaminopeptidase activity"/>
    <property type="evidence" value="ECO:0007669"/>
    <property type="project" value="InterPro"/>
</dbReference>
<accession>A0A511X5X1</accession>
<dbReference type="InterPro" id="IPR032416">
    <property type="entry name" value="Peptidase_M24_C"/>
</dbReference>
<dbReference type="InterPro" id="IPR000587">
    <property type="entry name" value="Creatinase_N"/>
</dbReference>
<dbReference type="PANTHER" id="PTHR43763:SF6">
    <property type="entry name" value="XAA-PRO AMINOPEPTIDASE 1"/>
    <property type="match status" value="1"/>
</dbReference>
<feature type="domain" description="Peptidase M24" evidence="4">
    <location>
        <begin position="316"/>
        <end position="527"/>
    </location>
</feature>
<dbReference type="InterPro" id="IPR033740">
    <property type="entry name" value="Pept_M24B"/>
</dbReference>
<evidence type="ECO:0000313" key="8">
    <source>
        <dbReference type="Proteomes" id="UP000321635"/>
    </source>
</evidence>
<evidence type="ECO:0000313" key="7">
    <source>
        <dbReference type="EMBL" id="GEN58347.1"/>
    </source>
</evidence>
<dbReference type="InterPro" id="IPR029149">
    <property type="entry name" value="Creatin/AminoP/Spt16_N"/>
</dbReference>
<feature type="domain" description="Peptidase M24 C-terminal" evidence="6">
    <location>
        <begin position="539"/>
        <end position="598"/>
    </location>
</feature>
<evidence type="ECO:0000259" key="5">
    <source>
        <dbReference type="Pfam" id="PF01321"/>
    </source>
</evidence>
<dbReference type="SUPFAM" id="SSF53092">
    <property type="entry name" value="Creatinase/prolidase N-terminal domain"/>
    <property type="match status" value="2"/>
</dbReference>
<sequence>MPDASPARTTELARRLAALRALIAEEGLDGLIVPRSDEYLGEYVPASAERLAWISGFTGSAGVAAILTDRAAVFSDGRYITQMDEEVDASLWEKRHITETPPREWLSSRTQSEVQTRIGYDPRVMSRAARDALQSSRIELVPTSRNLIDAIWSDRPAEPLSPAIIQSLEFSGVGSAEKRSELAEALAASGHDVTVVSDTTSIAWLLNIRGADVPSTPVTLSTALLHRDGRVDLFIDERKISPEIRQWLGNEVAIRAPNEMAEALSGLSGKTVALDPAGTPVWFEQTLAAAGAKTVDVTDPCALPRARKNRIEQQGARTAHLRDAVAVCRFLYWLKSSAVGSTELDAAARLQAFRAEAPEYRDDSFTAISGVGPNGAIMHYRVTPESSRPIGADMVYLIDSGGQYPDGTTDITRTVWTGPNEPPAEIKSCFTRVLKGNLLLARAVFPVGTTGHALDSLARYALWQARLDFDHGTGHGVGSYLSVHEGPQRIAKAPNAIALAPGMIVSNEPGYYRPGAFGIRLETLLLVCEPEIGPDGKAFLSFETLTLAPFDQRLIDIDVLGEEDARILDTYHAHVLASVGPLLPSDERSWLAHACSPIKRK</sequence>
<evidence type="ECO:0000259" key="6">
    <source>
        <dbReference type="Pfam" id="PF16188"/>
    </source>
</evidence>
<dbReference type="STRING" id="1120919.GCA_000429165_00237"/>
<dbReference type="Gene3D" id="3.90.230.10">
    <property type="entry name" value="Creatinase/methionine aminopeptidase superfamily"/>
    <property type="match status" value="1"/>
</dbReference>
<reference evidence="7 8" key="1">
    <citation type="submission" date="2019-07" db="EMBL/GenBank/DDBJ databases">
        <title>Whole genome shotgun sequence of Acetobacter nitrogenifigens NBRC 105050.</title>
        <authorList>
            <person name="Hosoyama A."/>
            <person name="Uohara A."/>
            <person name="Ohji S."/>
            <person name="Ichikawa N."/>
        </authorList>
    </citation>
    <scope>NUCLEOTIDE SEQUENCE [LARGE SCALE GENOMIC DNA]</scope>
    <source>
        <strain evidence="7 8">NBRC 105050</strain>
    </source>
</reference>
<dbReference type="AlphaFoldDB" id="A0A511X5X1"/>
<evidence type="ECO:0000259" key="4">
    <source>
        <dbReference type="Pfam" id="PF00557"/>
    </source>
</evidence>
<keyword evidence="8" id="KW-1185">Reference proteome</keyword>
<name>A0A511X5X1_9PROT</name>
<dbReference type="PANTHER" id="PTHR43763">
    <property type="entry name" value="XAA-PRO AMINOPEPTIDASE 1"/>
    <property type="match status" value="1"/>
</dbReference>
<dbReference type="InterPro" id="IPR050422">
    <property type="entry name" value="X-Pro_aminopeptidase_P"/>
</dbReference>
<dbReference type="CDD" id="cd01085">
    <property type="entry name" value="APP"/>
    <property type="match status" value="1"/>
</dbReference>
<comment type="similarity">
    <text evidence="1">Belongs to the peptidase M24B family.</text>
</comment>
<dbReference type="Pfam" id="PF16189">
    <property type="entry name" value="Creatinase_N_2"/>
    <property type="match status" value="1"/>
</dbReference>
<keyword evidence="2" id="KW-0479">Metal-binding</keyword>
<dbReference type="SUPFAM" id="SSF55920">
    <property type="entry name" value="Creatinase/aminopeptidase"/>
    <property type="match status" value="1"/>
</dbReference>